<gene>
    <name evidence="1" type="ORF">CEUTPL_LOCUS14536</name>
</gene>
<organism evidence="1 2">
    <name type="scientific">Ceutorhynchus assimilis</name>
    <name type="common">cabbage seed weevil</name>
    <dbReference type="NCBI Taxonomy" id="467358"/>
    <lineage>
        <taxon>Eukaryota</taxon>
        <taxon>Metazoa</taxon>
        <taxon>Ecdysozoa</taxon>
        <taxon>Arthropoda</taxon>
        <taxon>Hexapoda</taxon>
        <taxon>Insecta</taxon>
        <taxon>Pterygota</taxon>
        <taxon>Neoptera</taxon>
        <taxon>Endopterygota</taxon>
        <taxon>Coleoptera</taxon>
        <taxon>Polyphaga</taxon>
        <taxon>Cucujiformia</taxon>
        <taxon>Curculionidae</taxon>
        <taxon>Ceutorhynchinae</taxon>
        <taxon>Ceutorhynchus</taxon>
    </lineage>
</organism>
<accession>A0A9P0DRH0</accession>
<proteinExistence type="predicted"/>
<reference evidence="1" key="1">
    <citation type="submission" date="2022-01" db="EMBL/GenBank/DDBJ databases">
        <authorList>
            <person name="King R."/>
        </authorList>
    </citation>
    <scope>NUCLEOTIDE SEQUENCE</scope>
</reference>
<protein>
    <submittedName>
        <fullName evidence="1">Uncharacterized protein</fullName>
    </submittedName>
</protein>
<dbReference type="OrthoDB" id="6772220at2759"/>
<evidence type="ECO:0000313" key="1">
    <source>
        <dbReference type="EMBL" id="CAH1183039.1"/>
    </source>
</evidence>
<name>A0A9P0DRH0_9CUCU</name>
<dbReference type="AlphaFoldDB" id="A0A9P0DRH0"/>
<evidence type="ECO:0000313" key="2">
    <source>
        <dbReference type="Proteomes" id="UP001152799"/>
    </source>
</evidence>
<comment type="caution">
    <text evidence="1">The sequence shown here is derived from an EMBL/GenBank/DDBJ whole genome shotgun (WGS) entry which is preliminary data.</text>
</comment>
<dbReference type="EMBL" id="CAKJTU040000003">
    <property type="protein sequence ID" value="CAH1183039.1"/>
    <property type="molecule type" value="Genomic_DNA"/>
</dbReference>
<sequence length="338" mass="38567">MLSAGRNGDFGSHLAAVYDFLPYLSAAGRNLYSKWLPVYLSDIERLRQQVPYIYNFLASGNFVVKKTNEKRFNCVASDMALEQFISRDCKSFRHYWIFAETICSTSVDESMTQSELTRRKEVNSLQKTNECNVLAVMNTTESDWCNPFDINHVPSSLINICTGKEVHSDIEQSLNNFINQSQNNKEVFWKGVDNLNFWKPKSRNKVLTFKEGNVKENPKKGNPIIGSELMFPRILCAAQRNEIDLTTILSHELTLVPTSLFYDDGSMRKITKSDLAKKIEGESKATVDCTTVQSLMVDGMVTIQEIIEKEMITFNDLNLLTFDHPYNSQRDETMNLAA</sequence>
<dbReference type="PANTHER" id="PTHR47018">
    <property type="entry name" value="CXC DOMAIN-CONTAINING PROTEIN-RELATED"/>
    <property type="match status" value="1"/>
</dbReference>
<dbReference type="Proteomes" id="UP001152799">
    <property type="component" value="Unassembled WGS sequence"/>
</dbReference>
<keyword evidence="2" id="KW-1185">Reference proteome</keyword>
<dbReference type="PANTHER" id="PTHR47018:SF3">
    <property type="entry name" value="MYCBP-ASSOCIATED PROTEIN"/>
    <property type="match status" value="1"/>
</dbReference>